<dbReference type="Proteomes" id="UP000051888">
    <property type="component" value="Unassembled WGS sequence"/>
</dbReference>
<name>A0A0Q3WRJ0_9BACI</name>
<dbReference type="EMBL" id="LJJC01000015">
    <property type="protein sequence ID" value="KQL50419.1"/>
    <property type="molecule type" value="Genomic_DNA"/>
</dbReference>
<comment type="caution">
    <text evidence="1">The sequence shown here is derived from an EMBL/GenBank/DDBJ whole genome shotgun (WGS) entry which is preliminary data.</text>
</comment>
<dbReference type="STRING" id="157838.AN964_22415"/>
<proteinExistence type="predicted"/>
<gene>
    <name evidence="1" type="ORF">AN964_22415</name>
</gene>
<evidence type="ECO:0000313" key="1">
    <source>
        <dbReference type="EMBL" id="KQL50419.1"/>
    </source>
</evidence>
<reference evidence="1 2" key="1">
    <citation type="submission" date="2015-09" db="EMBL/GenBank/DDBJ databases">
        <title>Genome sequencing project for genomic taxonomy and phylogenomics of Bacillus-like bacteria.</title>
        <authorList>
            <person name="Liu B."/>
            <person name="Wang J."/>
            <person name="Zhu Y."/>
            <person name="Liu G."/>
            <person name="Chen Q."/>
            <person name="Chen Z."/>
            <person name="Lan J."/>
            <person name="Che J."/>
            <person name="Ge C."/>
            <person name="Shi H."/>
            <person name="Pan Z."/>
            <person name="Liu X."/>
        </authorList>
    </citation>
    <scope>NUCLEOTIDE SEQUENCE [LARGE SCALE GENOMIC DNA]</scope>
    <source>
        <strain evidence="1 2">LMG 18435</strain>
    </source>
</reference>
<accession>A0A0Q3WRJ0</accession>
<dbReference type="PATRIC" id="fig|157838.3.peg.4914"/>
<sequence>MECASFRIIFTTSILPEFEINVKKDKGLDFLFDYRNLIQSVRKLKLVHIKEGRILLIAGIKGKMVMRIFKRFAAFVSNLGLKTGMGKRIVYQTIKTYFEKLSDPNKYVQDEAFQYILSVTEKEVNWAYEVWVVLYKRR</sequence>
<evidence type="ECO:0000313" key="2">
    <source>
        <dbReference type="Proteomes" id="UP000051888"/>
    </source>
</evidence>
<dbReference type="AlphaFoldDB" id="A0A0Q3WRJ0"/>
<keyword evidence="2" id="KW-1185">Reference proteome</keyword>
<protein>
    <submittedName>
        <fullName evidence="1">Uncharacterized protein</fullName>
    </submittedName>
</protein>
<organism evidence="1 2">
    <name type="scientific">Heyndrickxia shackletonii</name>
    <dbReference type="NCBI Taxonomy" id="157838"/>
    <lineage>
        <taxon>Bacteria</taxon>
        <taxon>Bacillati</taxon>
        <taxon>Bacillota</taxon>
        <taxon>Bacilli</taxon>
        <taxon>Bacillales</taxon>
        <taxon>Bacillaceae</taxon>
        <taxon>Heyndrickxia</taxon>
    </lineage>
</organism>